<dbReference type="EMBL" id="JAWWNJ010000063">
    <property type="protein sequence ID" value="KAK7012876.1"/>
    <property type="molecule type" value="Genomic_DNA"/>
</dbReference>
<gene>
    <name evidence="2" type="ORF">R3P38DRAFT_3016449</name>
</gene>
<feature type="chain" id="PRO_5043821827" evidence="1">
    <location>
        <begin position="26"/>
        <end position="158"/>
    </location>
</feature>
<name>A0AAW0AIK8_9AGAR</name>
<evidence type="ECO:0000256" key="1">
    <source>
        <dbReference type="SAM" id="SignalP"/>
    </source>
</evidence>
<accession>A0AAW0AIK8</accession>
<evidence type="ECO:0000313" key="3">
    <source>
        <dbReference type="Proteomes" id="UP001362999"/>
    </source>
</evidence>
<dbReference type="AlphaFoldDB" id="A0AAW0AIK8"/>
<keyword evidence="3" id="KW-1185">Reference proteome</keyword>
<reference evidence="2 3" key="1">
    <citation type="journal article" date="2024" name="J Genomics">
        <title>Draft genome sequencing and assembly of Favolaschia claudopus CIRM-BRFM 2984 isolated from oak limbs.</title>
        <authorList>
            <person name="Navarro D."/>
            <person name="Drula E."/>
            <person name="Chaduli D."/>
            <person name="Cazenave R."/>
            <person name="Ahrendt S."/>
            <person name="Wang J."/>
            <person name="Lipzen A."/>
            <person name="Daum C."/>
            <person name="Barry K."/>
            <person name="Grigoriev I.V."/>
            <person name="Favel A."/>
            <person name="Rosso M.N."/>
            <person name="Martin F."/>
        </authorList>
    </citation>
    <scope>NUCLEOTIDE SEQUENCE [LARGE SCALE GENOMIC DNA]</scope>
    <source>
        <strain evidence="2 3">CIRM-BRFM 2984</strain>
    </source>
</reference>
<proteinExistence type="predicted"/>
<dbReference type="Proteomes" id="UP001362999">
    <property type="component" value="Unassembled WGS sequence"/>
</dbReference>
<protein>
    <submittedName>
        <fullName evidence="2">Uncharacterized protein</fullName>
    </submittedName>
</protein>
<feature type="signal peptide" evidence="1">
    <location>
        <begin position="1"/>
        <end position="25"/>
    </location>
</feature>
<organism evidence="2 3">
    <name type="scientific">Favolaschia claudopus</name>
    <dbReference type="NCBI Taxonomy" id="2862362"/>
    <lineage>
        <taxon>Eukaryota</taxon>
        <taxon>Fungi</taxon>
        <taxon>Dikarya</taxon>
        <taxon>Basidiomycota</taxon>
        <taxon>Agaricomycotina</taxon>
        <taxon>Agaricomycetes</taxon>
        <taxon>Agaricomycetidae</taxon>
        <taxon>Agaricales</taxon>
        <taxon>Marasmiineae</taxon>
        <taxon>Mycenaceae</taxon>
        <taxon>Favolaschia</taxon>
    </lineage>
</organism>
<keyword evidence="1" id="KW-0732">Signal</keyword>
<sequence length="158" mass="17740">MWRLNKPSSLRALLPLLLLLPCLVGESTRDGQRPISPALRLLVELLQIAVSLMLYIVAQRKPSNWILLSEPEKDELSEIPTIPTGSSRFYALGSIIGALFAVQAFTRAQKIRNLTELHLMFPQESYCVWLDDCHACIAYLSTCEIHQTRSEHPAAAEV</sequence>
<evidence type="ECO:0000313" key="2">
    <source>
        <dbReference type="EMBL" id="KAK7012876.1"/>
    </source>
</evidence>
<comment type="caution">
    <text evidence="2">The sequence shown here is derived from an EMBL/GenBank/DDBJ whole genome shotgun (WGS) entry which is preliminary data.</text>
</comment>